<keyword evidence="2" id="KW-1185">Reference proteome</keyword>
<dbReference type="RefSeq" id="WP_216415443.1">
    <property type="nucleotide sequence ID" value="NZ_JAHLQK010000002.1"/>
</dbReference>
<comment type="caution">
    <text evidence="1">The sequence shown here is derived from an EMBL/GenBank/DDBJ whole genome shotgun (WGS) entry which is preliminary data.</text>
</comment>
<dbReference type="PROSITE" id="PS51257">
    <property type="entry name" value="PROKAR_LIPOPROTEIN"/>
    <property type="match status" value="1"/>
</dbReference>
<proteinExistence type="predicted"/>
<name>A0ABS6G0C4_9FIRM</name>
<dbReference type="Proteomes" id="UP000779508">
    <property type="component" value="Unassembled WGS sequence"/>
</dbReference>
<dbReference type="EMBL" id="JAHLQK010000002">
    <property type="protein sequence ID" value="MBU5675954.1"/>
    <property type="molecule type" value="Genomic_DNA"/>
</dbReference>
<evidence type="ECO:0000313" key="1">
    <source>
        <dbReference type="EMBL" id="MBU5675954.1"/>
    </source>
</evidence>
<accession>A0ABS6G0C4</accession>
<organism evidence="1 2">
    <name type="scientific">Alkaliphilus flagellatus</name>
    <dbReference type="NCBI Taxonomy" id="2841507"/>
    <lineage>
        <taxon>Bacteria</taxon>
        <taxon>Bacillati</taxon>
        <taxon>Bacillota</taxon>
        <taxon>Clostridia</taxon>
        <taxon>Peptostreptococcales</taxon>
        <taxon>Natronincolaceae</taxon>
        <taxon>Alkaliphilus</taxon>
    </lineage>
</organism>
<evidence type="ECO:0000313" key="2">
    <source>
        <dbReference type="Proteomes" id="UP000779508"/>
    </source>
</evidence>
<evidence type="ECO:0008006" key="3">
    <source>
        <dbReference type="Google" id="ProtNLM"/>
    </source>
</evidence>
<reference evidence="1 2" key="1">
    <citation type="submission" date="2021-06" db="EMBL/GenBank/DDBJ databases">
        <authorList>
            <person name="Sun Q."/>
            <person name="Li D."/>
        </authorList>
    </citation>
    <scope>NUCLEOTIDE SEQUENCE [LARGE SCALE GENOMIC DNA]</scope>
    <source>
        <strain evidence="1 2">MSJ-5</strain>
    </source>
</reference>
<sequence>MKKILTVFILIVFTIAFMGCSLNYNGNNNDETTELKSYLKKTTQEYAKKYFNKEIDLKDFDISIAEESASNQFNGLMSTEGVEDIYLIGNVKGEPKDVLEFILVYNVRTGKVTKFGMLTVNDKEMIYVDNLE</sequence>
<gene>
    <name evidence="1" type="ORF">KQI88_05960</name>
</gene>
<protein>
    <recommendedName>
        <fullName evidence="3">DUF1310 family protein</fullName>
    </recommendedName>
</protein>